<dbReference type="AlphaFoldDB" id="A0A5R9PXA3"/>
<feature type="chain" id="PRO_5024338852" evidence="2">
    <location>
        <begin position="26"/>
        <end position="310"/>
    </location>
</feature>
<gene>
    <name evidence="3" type="ORF">C1E24_18325</name>
</gene>
<feature type="coiled-coil region" evidence="1">
    <location>
        <begin position="38"/>
        <end position="128"/>
    </location>
</feature>
<keyword evidence="1" id="KW-0175">Coiled coil</keyword>
<sequence length="310" mass="33298">MKKSVMCKSLITASILAGLSLTAYAGSNKGSTPKGKPFVELQGQIVEVEGKIATLQDQVNALVARVDTIEDRVGANEDAIVSLTATNASLQAQIDANADDISSLQTQVDALEVENADLQAQIDDLGGADDDLQSQIDANNALITSLNQSINDMGVSLQSQIDNNLQLIALLENEIENINDSLAMKQMIVSGSCPAGQSIREIYDNGSVACEVDDVGGGSGAISQVRVYSYGYVASYSSGYVYATCPNGYTLTGGGTQHHSGYYGYEISRPYQHSGTAYDYYWSARTWQTYISYPYYGTYLHAFAVCIKFN</sequence>
<dbReference type="RefSeq" id="WP_138483954.1">
    <property type="nucleotide sequence ID" value="NZ_PPSW01000033.1"/>
</dbReference>
<feature type="signal peptide" evidence="2">
    <location>
        <begin position="1"/>
        <end position="25"/>
    </location>
</feature>
<dbReference type="Gene3D" id="1.20.5.340">
    <property type="match status" value="1"/>
</dbReference>
<organism evidence="3 4">
    <name type="scientific">Pseudoalteromonas phenolica</name>
    <dbReference type="NCBI Taxonomy" id="161398"/>
    <lineage>
        <taxon>Bacteria</taxon>
        <taxon>Pseudomonadati</taxon>
        <taxon>Pseudomonadota</taxon>
        <taxon>Gammaproteobacteria</taxon>
        <taxon>Alteromonadales</taxon>
        <taxon>Pseudoalteromonadaceae</taxon>
        <taxon>Pseudoalteromonas</taxon>
    </lineage>
</organism>
<evidence type="ECO:0000256" key="1">
    <source>
        <dbReference type="SAM" id="Coils"/>
    </source>
</evidence>
<dbReference type="SUPFAM" id="SSF90257">
    <property type="entry name" value="Myosin rod fragments"/>
    <property type="match status" value="1"/>
</dbReference>
<proteinExistence type="predicted"/>
<accession>A0A5R9PXA3</accession>
<reference evidence="3 4" key="1">
    <citation type="submission" date="2018-01" db="EMBL/GenBank/DDBJ databases">
        <title>Co-occurrence of chitin degradation, pigmentation and bioactivity in marine Pseudoalteromonas.</title>
        <authorList>
            <person name="Paulsen S."/>
            <person name="Gram L."/>
            <person name="Machado H."/>
        </authorList>
    </citation>
    <scope>NUCLEOTIDE SEQUENCE [LARGE SCALE GENOMIC DNA]</scope>
    <source>
        <strain evidence="3 4">S3663</strain>
    </source>
</reference>
<protein>
    <submittedName>
        <fullName evidence="3">Uncharacterized protein</fullName>
    </submittedName>
</protein>
<dbReference type="Proteomes" id="UP000309186">
    <property type="component" value="Unassembled WGS sequence"/>
</dbReference>
<evidence type="ECO:0000256" key="2">
    <source>
        <dbReference type="SAM" id="SignalP"/>
    </source>
</evidence>
<evidence type="ECO:0000313" key="3">
    <source>
        <dbReference type="EMBL" id="TLX45548.1"/>
    </source>
</evidence>
<comment type="caution">
    <text evidence="3">The sequence shown here is derived from an EMBL/GenBank/DDBJ whole genome shotgun (WGS) entry which is preliminary data.</text>
</comment>
<name>A0A5R9PXA3_9GAMM</name>
<keyword evidence="2" id="KW-0732">Signal</keyword>
<dbReference type="OrthoDB" id="6397609at2"/>
<dbReference type="Gene3D" id="1.20.5.1160">
    <property type="entry name" value="Vasodilator-stimulated phosphoprotein"/>
    <property type="match status" value="1"/>
</dbReference>
<evidence type="ECO:0000313" key="4">
    <source>
        <dbReference type="Proteomes" id="UP000309186"/>
    </source>
</evidence>
<dbReference type="EMBL" id="PPSW01000033">
    <property type="protein sequence ID" value="TLX45548.1"/>
    <property type="molecule type" value="Genomic_DNA"/>
</dbReference>